<dbReference type="Proteomes" id="UP000825935">
    <property type="component" value="Chromosome 33"/>
</dbReference>
<dbReference type="EMBL" id="CM035438">
    <property type="protein sequence ID" value="KAH7285738.1"/>
    <property type="molecule type" value="Genomic_DNA"/>
</dbReference>
<evidence type="ECO:0008006" key="4">
    <source>
        <dbReference type="Google" id="ProtNLM"/>
    </source>
</evidence>
<proteinExistence type="inferred from homology"/>
<dbReference type="GO" id="GO:0009733">
    <property type="term" value="P:response to auxin"/>
    <property type="evidence" value="ECO:0007669"/>
    <property type="project" value="InterPro"/>
</dbReference>
<dbReference type="InterPro" id="IPR003676">
    <property type="entry name" value="SAUR_fam"/>
</dbReference>
<sequence>MEFQHPCCYPYVDAEAVPLLRRDVYLTRHGFHLQSGFLSVMVEICTALRCTVIRLLRTKARPCWALEKRRSGDRLWGTEMVNGNAMMEKRRIQSWTKNSKSGAMQEKQLRRKSEKVPRGLIPVSVGRTDEERKRFLLPVAYLNHPLFQDLLQEASREYGFHHAGILLLPCSIREFENVQITIGFHPRLR</sequence>
<dbReference type="Pfam" id="PF02519">
    <property type="entry name" value="Auxin_inducible"/>
    <property type="match status" value="1"/>
</dbReference>
<comment type="caution">
    <text evidence="2">The sequence shown here is derived from an EMBL/GenBank/DDBJ whole genome shotgun (WGS) entry which is preliminary data.</text>
</comment>
<organism evidence="2 3">
    <name type="scientific">Ceratopteris richardii</name>
    <name type="common">Triangle waterfern</name>
    <dbReference type="NCBI Taxonomy" id="49495"/>
    <lineage>
        <taxon>Eukaryota</taxon>
        <taxon>Viridiplantae</taxon>
        <taxon>Streptophyta</taxon>
        <taxon>Embryophyta</taxon>
        <taxon>Tracheophyta</taxon>
        <taxon>Polypodiopsida</taxon>
        <taxon>Polypodiidae</taxon>
        <taxon>Polypodiales</taxon>
        <taxon>Pteridineae</taxon>
        <taxon>Pteridaceae</taxon>
        <taxon>Parkerioideae</taxon>
        <taxon>Ceratopteris</taxon>
    </lineage>
</organism>
<dbReference type="OrthoDB" id="1026046at2759"/>
<dbReference type="PANTHER" id="PTHR31374:SF7">
    <property type="entry name" value="SAUR-LIKE AUXIN-RESPONSIVE PROTEIN FAMILY"/>
    <property type="match status" value="1"/>
</dbReference>
<keyword evidence="3" id="KW-1185">Reference proteome</keyword>
<gene>
    <name evidence="2" type="ORF">KP509_33G043500</name>
</gene>
<name>A0A8T2QQ42_CERRI</name>
<protein>
    <recommendedName>
        <fullName evidence="4">Small auxin up regulated protein</fullName>
    </recommendedName>
</protein>
<evidence type="ECO:0000313" key="2">
    <source>
        <dbReference type="EMBL" id="KAH7285738.1"/>
    </source>
</evidence>
<evidence type="ECO:0000313" key="3">
    <source>
        <dbReference type="Proteomes" id="UP000825935"/>
    </source>
</evidence>
<accession>A0A8T2QQ42</accession>
<dbReference type="AlphaFoldDB" id="A0A8T2QQ42"/>
<reference evidence="2" key="1">
    <citation type="submission" date="2021-08" db="EMBL/GenBank/DDBJ databases">
        <title>WGS assembly of Ceratopteris richardii.</title>
        <authorList>
            <person name="Marchant D.B."/>
            <person name="Chen G."/>
            <person name="Jenkins J."/>
            <person name="Shu S."/>
            <person name="Leebens-Mack J."/>
            <person name="Grimwood J."/>
            <person name="Schmutz J."/>
            <person name="Soltis P."/>
            <person name="Soltis D."/>
            <person name="Chen Z.-H."/>
        </authorList>
    </citation>
    <scope>NUCLEOTIDE SEQUENCE</scope>
    <source>
        <strain evidence="2">Whitten #5841</strain>
        <tissue evidence="2">Leaf</tissue>
    </source>
</reference>
<evidence type="ECO:0000256" key="1">
    <source>
        <dbReference type="ARBA" id="ARBA00006974"/>
    </source>
</evidence>
<comment type="similarity">
    <text evidence="1">Belongs to the ARG7 family.</text>
</comment>
<dbReference type="PANTHER" id="PTHR31374">
    <property type="entry name" value="AUXIN-INDUCED PROTEIN-LIKE-RELATED"/>
    <property type="match status" value="1"/>
</dbReference>